<evidence type="ECO:0000313" key="5">
    <source>
        <dbReference type="EMBL" id="BAK34524.1"/>
    </source>
</evidence>
<dbReference type="SUPFAM" id="SSF47413">
    <property type="entry name" value="lambda repressor-like DNA-binding domains"/>
    <property type="match status" value="1"/>
</dbReference>
<keyword evidence="3" id="KW-0804">Transcription</keyword>
<sequence length="349" mass="37332">MSESAARGATAKRLANMTDVAARAGVSTMTVSNVINRPEMVAEPTRLKVRKAMRDLNYRNNLVARSLRLTEPRQIGYSLSSHSDPSSQYMGEFLHDLALACQARDRNLTLLAEKADEDNLDAYEDLYYGRSVAGFVIANMSTDDVRPEELANRTIPFVSYGQTAAGPDVPWSWVDGDAAAGVELAVDHVVAAGHTELAYIGCDNDDVVTQERLMGYRAACARHGLDRSLAGSRIIATQVDIPFGAAAAHRLLTSTSPPTAIVCADDAVAAGTVLAVRDLALTPGHDVAVTGFDDSPLTSFGATGITSIRQHSEQIATTLIQLLIDAPAVPQHVRIKPELVVRSSTAPRP</sequence>
<dbReference type="GO" id="GO:0003700">
    <property type="term" value="F:DNA-binding transcription factor activity"/>
    <property type="evidence" value="ECO:0007669"/>
    <property type="project" value="TreeGrafter"/>
</dbReference>
<dbReference type="KEGG" id="mph:MLP_15100"/>
<dbReference type="STRING" id="1032480.MLP_15100"/>
<evidence type="ECO:0000256" key="3">
    <source>
        <dbReference type="ARBA" id="ARBA00023163"/>
    </source>
</evidence>
<feature type="domain" description="HTH lacI-type" evidence="4">
    <location>
        <begin position="15"/>
        <end position="69"/>
    </location>
</feature>
<keyword evidence="6" id="KW-1185">Reference proteome</keyword>
<evidence type="ECO:0000313" key="6">
    <source>
        <dbReference type="Proteomes" id="UP000007947"/>
    </source>
</evidence>
<dbReference type="InterPro" id="IPR010982">
    <property type="entry name" value="Lambda_DNA-bd_dom_sf"/>
</dbReference>
<dbReference type="EMBL" id="AP012204">
    <property type="protein sequence ID" value="BAK34524.1"/>
    <property type="molecule type" value="Genomic_DNA"/>
</dbReference>
<dbReference type="Proteomes" id="UP000007947">
    <property type="component" value="Chromosome"/>
</dbReference>
<dbReference type="Pfam" id="PF13377">
    <property type="entry name" value="Peripla_BP_3"/>
    <property type="match status" value="1"/>
</dbReference>
<dbReference type="AlphaFoldDB" id="F5XQM4"/>
<evidence type="ECO:0000256" key="1">
    <source>
        <dbReference type="ARBA" id="ARBA00023015"/>
    </source>
</evidence>
<dbReference type="PANTHER" id="PTHR30146">
    <property type="entry name" value="LACI-RELATED TRANSCRIPTIONAL REPRESSOR"/>
    <property type="match status" value="1"/>
</dbReference>
<dbReference type="Pfam" id="PF00356">
    <property type="entry name" value="LacI"/>
    <property type="match status" value="1"/>
</dbReference>
<dbReference type="Gene3D" id="1.10.260.40">
    <property type="entry name" value="lambda repressor-like DNA-binding domains"/>
    <property type="match status" value="1"/>
</dbReference>
<keyword evidence="2" id="KW-0238">DNA-binding</keyword>
<dbReference type="PROSITE" id="PS50932">
    <property type="entry name" value="HTH_LACI_2"/>
    <property type="match status" value="1"/>
</dbReference>
<dbReference type="CDD" id="cd01392">
    <property type="entry name" value="HTH_LacI"/>
    <property type="match status" value="1"/>
</dbReference>
<dbReference type="Gene3D" id="3.40.50.2300">
    <property type="match status" value="2"/>
</dbReference>
<dbReference type="RefSeq" id="WP_013862407.1">
    <property type="nucleotide sequence ID" value="NC_015635.1"/>
</dbReference>
<dbReference type="InterPro" id="IPR046335">
    <property type="entry name" value="LacI/GalR-like_sensor"/>
</dbReference>
<proteinExistence type="predicted"/>
<accession>F5XQM4</accession>
<reference evidence="5 6" key="1">
    <citation type="submission" date="2011-05" db="EMBL/GenBank/DDBJ databases">
        <title>Whole genome sequence of Microlunatus phosphovorus NM-1.</title>
        <authorList>
            <person name="Hosoyama A."/>
            <person name="Sasaki K."/>
            <person name="Harada T."/>
            <person name="Igarashi R."/>
            <person name="Kawakoshi A."/>
            <person name="Sasagawa M."/>
            <person name="Fukada J."/>
            <person name="Nakamura S."/>
            <person name="Katano Y."/>
            <person name="Hanada S."/>
            <person name="Kamagata Y."/>
            <person name="Nakamura N."/>
            <person name="Yamazaki S."/>
            <person name="Fujita N."/>
        </authorList>
    </citation>
    <scope>NUCLEOTIDE SEQUENCE [LARGE SCALE GENOMIC DNA]</scope>
    <source>
        <strain evidence="6">ATCC 700054 / DSM 10555 / JCM 9379 / NBRC 101784 / NCIMB 13414 / VKM Ac-1990 / NM-1</strain>
    </source>
</reference>
<keyword evidence="1" id="KW-0805">Transcription regulation</keyword>
<dbReference type="InterPro" id="IPR028082">
    <property type="entry name" value="Peripla_BP_I"/>
</dbReference>
<evidence type="ECO:0000256" key="2">
    <source>
        <dbReference type="ARBA" id="ARBA00023125"/>
    </source>
</evidence>
<gene>
    <name evidence="5" type="ordered locus">MLP_15100</name>
</gene>
<dbReference type="HOGENOM" id="CLU_037628_6_1_11"/>
<protein>
    <submittedName>
        <fullName evidence="5">LacI family transcriptional regulator</fullName>
    </submittedName>
</protein>
<dbReference type="PROSITE" id="PS00356">
    <property type="entry name" value="HTH_LACI_1"/>
    <property type="match status" value="1"/>
</dbReference>
<organism evidence="5 6">
    <name type="scientific">Microlunatus phosphovorus (strain ATCC 700054 / DSM 10555 / JCM 9379 / NBRC 101784 / NCIMB 13414 / VKM Ac-1990 / NM-1)</name>
    <dbReference type="NCBI Taxonomy" id="1032480"/>
    <lineage>
        <taxon>Bacteria</taxon>
        <taxon>Bacillati</taxon>
        <taxon>Actinomycetota</taxon>
        <taxon>Actinomycetes</taxon>
        <taxon>Propionibacteriales</taxon>
        <taxon>Propionibacteriaceae</taxon>
        <taxon>Microlunatus</taxon>
    </lineage>
</organism>
<dbReference type="SUPFAM" id="SSF53822">
    <property type="entry name" value="Periplasmic binding protein-like I"/>
    <property type="match status" value="1"/>
</dbReference>
<dbReference type="SMART" id="SM00354">
    <property type="entry name" value="HTH_LACI"/>
    <property type="match status" value="1"/>
</dbReference>
<name>F5XQM4_MICPN</name>
<dbReference type="OrthoDB" id="189006at2"/>
<dbReference type="eggNOG" id="COG1609">
    <property type="taxonomic scope" value="Bacteria"/>
</dbReference>
<dbReference type="PANTHER" id="PTHR30146:SF109">
    <property type="entry name" value="HTH-TYPE TRANSCRIPTIONAL REGULATOR GALS"/>
    <property type="match status" value="1"/>
</dbReference>
<dbReference type="GO" id="GO:0000976">
    <property type="term" value="F:transcription cis-regulatory region binding"/>
    <property type="evidence" value="ECO:0007669"/>
    <property type="project" value="TreeGrafter"/>
</dbReference>
<evidence type="ECO:0000259" key="4">
    <source>
        <dbReference type="PROSITE" id="PS50932"/>
    </source>
</evidence>
<dbReference type="InterPro" id="IPR000843">
    <property type="entry name" value="HTH_LacI"/>
</dbReference>